<organism evidence="2 3">
    <name type="scientific">Achaetomium macrosporum</name>
    <dbReference type="NCBI Taxonomy" id="79813"/>
    <lineage>
        <taxon>Eukaryota</taxon>
        <taxon>Fungi</taxon>
        <taxon>Dikarya</taxon>
        <taxon>Ascomycota</taxon>
        <taxon>Pezizomycotina</taxon>
        <taxon>Sordariomycetes</taxon>
        <taxon>Sordariomycetidae</taxon>
        <taxon>Sordariales</taxon>
        <taxon>Chaetomiaceae</taxon>
        <taxon>Achaetomium</taxon>
    </lineage>
</organism>
<sequence length="312" mass="34813">MVSILKDNQHLVRYAHWAYMNDDGAEFRSAAWDLKGDVNYRKLKIVTPFFKDFKALTPNTHVHLGVRNGDTLVLAFRGTDFPFTIENLVNPKSTQWPHANIKCVTLGSPRVGNAAFCQRFNSSAIVCYRLEVDGDPIPTVPDRFTQAVPGKLPASEQGWTDSDTRYYHVGVPIILHEAGGRVLYNSVDYDVERPDLEAEKDAPPLPWQFKVPYELGGFLPYWVMRGLKMAPAIWQYHDPTGYETVVQRIVERTGEANHAWLCAVISRTPTLTLDTGAQKADRVNVAGTIGRGDREGKAALTVADSVVDGRGE</sequence>
<dbReference type="GO" id="GO:0006629">
    <property type="term" value="P:lipid metabolic process"/>
    <property type="evidence" value="ECO:0007669"/>
    <property type="project" value="InterPro"/>
</dbReference>
<dbReference type="InterPro" id="IPR029058">
    <property type="entry name" value="AB_hydrolase_fold"/>
</dbReference>
<comment type="caution">
    <text evidence="2">The sequence shown here is derived from an EMBL/GenBank/DDBJ whole genome shotgun (WGS) entry which is preliminary data.</text>
</comment>
<name>A0AAN7C5C1_9PEZI</name>
<dbReference type="SUPFAM" id="SSF53474">
    <property type="entry name" value="alpha/beta-Hydrolases"/>
    <property type="match status" value="1"/>
</dbReference>
<dbReference type="EMBL" id="MU860245">
    <property type="protein sequence ID" value="KAK4235701.1"/>
    <property type="molecule type" value="Genomic_DNA"/>
</dbReference>
<keyword evidence="3" id="KW-1185">Reference proteome</keyword>
<proteinExistence type="predicted"/>
<feature type="domain" description="Fungal lipase-type" evidence="1">
    <location>
        <begin position="95"/>
        <end position="142"/>
    </location>
</feature>
<dbReference type="InterPro" id="IPR002921">
    <property type="entry name" value="Fungal_lipase-type"/>
</dbReference>
<protein>
    <recommendedName>
        <fullName evidence="1">Fungal lipase-type domain-containing protein</fullName>
    </recommendedName>
</protein>
<evidence type="ECO:0000259" key="1">
    <source>
        <dbReference type="Pfam" id="PF01764"/>
    </source>
</evidence>
<accession>A0AAN7C5C1</accession>
<evidence type="ECO:0000313" key="2">
    <source>
        <dbReference type="EMBL" id="KAK4235701.1"/>
    </source>
</evidence>
<dbReference type="Gene3D" id="3.40.50.1820">
    <property type="entry name" value="alpha/beta hydrolase"/>
    <property type="match status" value="1"/>
</dbReference>
<evidence type="ECO:0000313" key="3">
    <source>
        <dbReference type="Proteomes" id="UP001303760"/>
    </source>
</evidence>
<reference evidence="2" key="1">
    <citation type="journal article" date="2023" name="Mol. Phylogenet. Evol.">
        <title>Genome-scale phylogeny and comparative genomics of the fungal order Sordariales.</title>
        <authorList>
            <person name="Hensen N."/>
            <person name="Bonometti L."/>
            <person name="Westerberg I."/>
            <person name="Brannstrom I.O."/>
            <person name="Guillou S."/>
            <person name="Cros-Aarteil S."/>
            <person name="Calhoun S."/>
            <person name="Haridas S."/>
            <person name="Kuo A."/>
            <person name="Mondo S."/>
            <person name="Pangilinan J."/>
            <person name="Riley R."/>
            <person name="LaButti K."/>
            <person name="Andreopoulos B."/>
            <person name="Lipzen A."/>
            <person name="Chen C."/>
            <person name="Yan M."/>
            <person name="Daum C."/>
            <person name="Ng V."/>
            <person name="Clum A."/>
            <person name="Steindorff A."/>
            <person name="Ohm R.A."/>
            <person name="Martin F."/>
            <person name="Silar P."/>
            <person name="Natvig D.O."/>
            <person name="Lalanne C."/>
            <person name="Gautier V."/>
            <person name="Ament-Velasquez S.L."/>
            <person name="Kruys A."/>
            <person name="Hutchinson M.I."/>
            <person name="Powell A.J."/>
            <person name="Barry K."/>
            <person name="Miller A.N."/>
            <person name="Grigoriev I.V."/>
            <person name="Debuchy R."/>
            <person name="Gladieux P."/>
            <person name="Hiltunen Thoren M."/>
            <person name="Johannesson H."/>
        </authorList>
    </citation>
    <scope>NUCLEOTIDE SEQUENCE</scope>
    <source>
        <strain evidence="2">CBS 532.94</strain>
    </source>
</reference>
<dbReference type="AlphaFoldDB" id="A0AAN7C5C1"/>
<dbReference type="Pfam" id="PF01764">
    <property type="entry name" value="Lipase_3"/>
    <property type="match status" value="1"/>
</dbReference>
<reference evidence="2" key="2">
    <citation type="submission" date="2023-05" db="EMBL/GenBank/DDBJ databases">
        <authorList>
            <consortium name="Lawrence Berkeley National Laboratory"/>
            <person name="Steindorff A."/>
            <person name="Hensen N."/>
            <person name="Bonometti L."/>
            <person name="Westerberg I."/>
            <person name="Brannstrom I.O."/>
            <person name="Guillou S."/>
            <person name="Cros-Aarteil S."/>
            <person name="Calhoun S."/>
            <person name="Haridas S."/>
            <person name="Kuo A."/>
            <person name="Mondo S."/>
            <person name="Pangilinan J."/>
            <person name="Riley R."/>
            <person name="Labutti K."/>
            <person name="Andreopoulos B."/>
            <person name="Lipzen A."/>
            <person name="Chen C."/>
            <person name="Yanf M."/>
            <person name="Daum C."/>
            <person name="Ng V."/>
            <person name="Clum A."/>
            <person name="Ohm R."/>
            <person name="Martin F."/>
            <person name="Silar P."/>
            <person name="Natvig D."/>
            <person name="Lalanne C."/>
            <person name="Gautier V."/>
            <person name="Ament-Velasquez S.L."/>
            <person name="Kruys A."/>
            <person name="Hutchinson M.I."/>
            <person name="Powell A.J."/>
            <person name="Barry K."/>
            <person name="Miller A.N."/>
            <person name="Grigoriev I.V."/>
            <person name="Debuchy R."/>
            <person name="Gladieux P."/>
            <person name="Thoren M.H."/>
            <person name="Johannesson H."/>
        </authorList>
    </citation>
    <scope>NUCLEOTIDE SEQUENCE</scope>
    <source>
        <strain evidence="2">CBS 532.94</strain>
    </source>
</reference>
<dbReference type="Proteomes" id="UP001303760">
    <property type="component" value="Unassembled WGS sequence"/>
</dbReference>
<gene>
    <name evidence="2" type="ORF">C8A03DRAFT_17590</name>
</gene>